<dbReference type="Gene3D" id="1.10.3680.10">
    <property type="entry name" value="TerB-like"/>
    <property type="match status" value="1"/>
</dbReference>
<dbReference type="Pfam" id="PF05099">
    <property type="entry name" value="TerB"/>
    <property type="match status" value="1"/>
</dbReference>
<evidence type="ECO:0000313" key="3">
    <source>
        <dbReference type="Proteomes" id="UP001652504"/>
    </source>
</evidence>
<dbReference type="RefSeq" id="WP_263712384.1">
    <property type="nucleotide sequence ID" value="NZ_JAOWKX010000005.1"/>
</dbReference>
<dbReference type="Proteomes" id="UP001652504">
    <property type="component" value="Unassembled WGS sequence"/>
</dbReference>
<dbReference type="InterPro" id="IPR029024">
    <property type="entry name" value="TerB-like"/>
</dbReference>
<protein>
    <submittedName>
        <fullName evidence="2">TerB family tellurite resistance protein</fullName>
    </submittedName>
</protein>
<evidence type="ECO:0000259" key="1">
    <source>
        <dbReference type="Pfam" id="PF05099"/>
    </source>
</evidence>
<evidence type="ECO:0000313" key="2">
    <source>
        <dbReference type="EMBL" id="MCV2885092.1"/>
    </source>
</evidence>
<sequence>MEQHQLFNEALIKLCILMYQIDGKITLAEQDYLDELAGSVEWHGDMDYEDFLSCAIHEIREVIDAQETLNFISSLQDALSYNPNRVLLEAKGIAKADGDIVDEEQDIIDYLTNRVLARALRAQTSRIKASPTPA</sequence>
<dbReference type="SUPFAM" id="SSF158682">
    <property type="entry name" value="TerB-like"/>
    <property type="match status" value="1"/>
</dbReference>
<gene>
    <name evidence="2" type="ORF">OE749_10355</name>
</gene>
<feature type="domain" description="Co-chaperone DjlA N-terminal" evidence="1">
    <location>
        <begin position="9"/>
        <end position="110"/>
    </location>
</feature>
<dbReference type="EMBL" id="JAOWKX010000005">
    <property type="protein sequence ID" value="MCV2885092.1"/>
    <property type="molecule type" value="Genomic_DNA"/>
</dbReference>
<comment type="caution">
    <text evidence="2">The sequence shown here is derived from an EMBL/GenBank/DDBJ whole genome shotgun (WGS) entry which is preliminary data.</text>
</comment>
<dbReference type="InterPro" id="IPR007791">
    <property type="entry name" value="DjlA_N"/>
</dbReference>
<proteinExistence type="predicted"/>
<keyword evidence="3" id="KW-1185">Reference proteome</keyword>
<reference evidence="2 3" key="1">
    <citation type="submission" date="2022-10" db="EMBL/GenBank/DDBJ databases">
        <title>Aestuariibacter sp. AA17 isolated from Montipora capitata coral fragment.</title>
        <authorList>
            <person name="Emsley S.A."/>
            <person name="Pfannmuller K.M."/>
            <person name="Loughran R.M."/>
            <person name="Shlafstein M."/>
            <person name="Papke E."/>
            <person name="Saw J.H."/>
            <person name="Ushijima B."/>
            <person name="Videau P."/>
        </authorList>
    </citation>
    <scope>NUCLEOTIDE SEQUENCE [LARGE SCALE GENOMIC DNA]</scope>
    <source>
        <strain evidence="2 3">AA17</strain>
    </source>
</reference>
<organism evidence="2 3">
    <name type="scientific">Fluctibacter corallii</name>
    <dbReference type="NCBI Taxonomy" id="2984329"/>
    <lineage>
        <taxon>Bacteria</taxon>
        <taxon>Pseudomonadati</taxon>
        <taxon>Pseudomonadota</taxon>
        <taxon>Gammaproteobacteria</taxon>
        <taxon>Alteromonadales</taxon>
        <taxon>Alteromonadaceae</taxon>
        <taxon>Fluctibacter</taxon>
    </lineage>
</organism>
<name>A0ABT3A926_9ALTE</name>
<accession>A0ABT3A926</accession>